<sequence>MGADIFCIIVQNIHNPSIAMCYAANFAWQLAHGGTGYACLILNRTIREALVCHVVGVLRFFGYKKNDTIVVTITVSQSQSASKIMPSLVL</sequence>
<evidence type="ECO:0000313" key="1">
    <source>
        <dbReference type="EMBL" id="TKR73826.1"/>
    </source>
</evidence>
<evidence type="ECO:0000313" key="2">
    <source>
        <dbReference type="Proteomes" id="UP000298663"/>
    </source>
</evidence>
<proteinExistence type="predicted"/>
<comment type="caution">
    <text evidence="1">The sequence shown here is derived from an EMBL/GenBank/DDBJ whole genome shotgun (WGS) entry which is preliminary data.</text>
</comment>
<gene>
    <name evidence="1" type="ORF">L596_021089</name>
</gene>
<dbReference type="AlphaFoldDB" id="A0A4U5MVF5"/>
<reference evidence="1 2" key="1">
    <citation type="journal article" date="2015" name="Genome Biol.">
        <title>Comparative genomics of Steinernema reveals deeply conserved gene regulatory networks.</title>
        <authorList>
            <person name="Dillman A.R."/>
            <person name="Macchietto M."/>
            <person name="Porter C.F."/>
            <person name="Rogers A."/>
            <person name="Williams B."/>
            <person name="Antoshechkin I."/>
            <person name="Lee M.M."/>
            <person name="Goodwin Z."/>
            <person name="Lu X."/>
            <person name="Lewis E.E."/>
            <person name="Goodrich-Blair H."/>
            <person name="Stock S.P."/>
            <person name="Adams B.J."/>
            <person name="Sternberg P.W."/>
            <person name="Mortazavi A."/>
        </authorList>
    </citation>
    <scope>NUCLEOTIDE SEQUENCE [LARGE SCALE GENOMIC DNA]</scope>
    <source>
        <strain evidence="1 2">ALL</strain>
    </source>
</reference>
<organism evidence="1 2">
    <name type="scientific">Steinernema carpocapsae</name>
    <name type="common">Entomopathogenic nematode</name>
    <dbReference type="NCBI Taxonomy" id="34508"/>
    <lineage>
        <taxon>Eukaryota</taxon>
        <taxon>Metazoa</taxon>
        <taxon>Ecdysozoa</taxon>
        <taxon>Nematoda</taxon>
        <taxon>Chromadorea</taxon>
        <taxon>Rhabditida</taxon>
        <taxon>Tylenchina</taxon>
        <taxon>Panagrolaimomorpha</taxon>
        <taxon>Strongyloidoidea</taxon>
        <taxon>Steinernematidae</taxon>
        <taxon>Steinernema</taxon>
    </lineage>
</organism>
<dbReference type="Proteomes" id="UP000298663">
    <property type="component" value="Unassembled WGS sequence"/>
</dbReference>
<protein>
    <submittedName>
        <fullName evidence="1">Uncharacterized protein</fullName>
    </submittedName>
</protein>
<name>A0A4U5MVF5_STECR</name>
<accession>A0A4U5MVF5</accession>
<reference evidence="1 2" key="2">
    <citation type="journal article" date="2019" name="G3 (Bethesda)">
        <title>Hybrid Assembly of the Genome of the Entomopathogenic Nematode Steinernema carpocapsae Identifies the X-Chromosome.</title>
        <authorList>
            <person name="Serra L."/>
            <person name="Macchietto M."/>
            <person name="Macias-Munoz A."/>
            <person name="McGill C.J."/>
            <person name="Rodriguez I.M."/>
            <person name="Rodriguez B."/>
            <person name="Murad R."/>
            <person name="Mortazavi A."/>
        </authorList>
    </citation>
    <scope>NUCLEOTIDE SEQUENCE [LARGE SCALE GENOMIC DNA]</scope>
    <source>
        <strain evidence="1 2">ALL</strain>
    </source>
</reference>
<keyword evidence="2" id="KW-1185">Reference proteome</keyword>
<dbReference type="EMBL" id="AZBU02000006">
    <property type="protein sequence ID" value="TKR73826.1"/>
    <property type="molecule type" value="Genomic_DNA"/>
</dbReference>